<dbReference type="Pfam" id="PF00337">
    <property type="entry name" value="Gal-bind_lectin"/>
    <property type="match status" value="1"/>
</dbReference>
<dbReference type="Ensembl" id="ENSBMST00010028090.1">
    <property type="protein sequence ID" value="ENSBMSP00010025517.1"/>
    <property type="gene ID" value="ENSBMSG00010018552.1"/>
</dbReference>
<organism evidence="4">
    <name type="scientific">Balaenoptera musculus</name>
    <name type="common">Blue whale</name>
    <dbReference type="NCBI Taxonomy" id="9771"/>
    <lineage>
        <taxon>Eukaryota</taxon>
        <taxon>Metazoa</taxon>
        <taxon>Chordata</taxon>
        <taxon>Craniata</taxon>
        <taxon>Vertebrata</taxon>
        <taxon>Euteleostomi</taxon>
        <taxon>Mammalia</taxon>
        <taxon>Eutheria</taxon>
        <taxon>Laurasiatheria</taxon>
        <taxon>Artiodactyla</taxon>
        <taxon>Whippomorpha</taxon>
        <taxon>Cetacea</taxon>
        <taxon>Mysticeti</taxon>
        <taxon>Balaenopteridae</taxon>
        <taxon>Balaenoptera</taxon>
    </lineage>
</organism>
<accession>A0A8C0I4C4</accession>
<sequence>MYINNNTLADLKHSFDSLKSFRIVLKEGKSKTIALYLNPQLKNKVFLRYSFLHGLEGIEERGASVFAFSHGKYFKMSVYCDKHAYKNEKENPIPDCKHSLKEFREIDTLAISGETDLTDTRDW</sequence>
<dbReference type="GO" id="GO:0005737">
    <property type="term" value="C:cytoplasm"/>
    <property type="evidence" value="ECO:0007669"/>
    <property type="project" value="TreeGrafter"/>
</dbReference>
<dbReference type="InterPro" id="IPR001079">
    <property type="entry name" value="Galectin_CRD"/>
</dbReference>
<evidence type="ECO:0000259" key="3">
    <source>
        <dbReference type="PROSITE" id="PS51304"/>
    </source>
</evidence>
<dbReference type="PROSITE" id="PS51304">
    <property type="entry name" value="GALECTIN"/>
    <property type="match status" value="1"/>
</dbReference>
<feature type="domain" description="Galectin" evidence="3">
    <location>
        <begin position="1"/>
        <end position="123"/>
    </location>
</feature>
<dbReference type="GeneTree" id="ENSGT01010000229126"/>
<dbReference type="InterPro" id="IPR013320">
    <property type="entry name" value="ConA-like_dom_sf"/>
</dbReference>
<dbReference type="AlphaFoldDB" id="A0A8C0I4C4"/>
<dbReference type="SUPFAM" id="SSF49899">
    <property type="entry name" value="Concanavalin A-like lectins/glucanases"/>
    <property type="match status" value="1"/>
</dbReference>
<evidence type="ECO:0000256" key="1">
    <source>
        <dbReference type="ARBA" id="ARBA00022734"/>
    </source>
</evidence>
<evidence type="ECO:0000256" key="2">
    <source>
        <dbReference type="RuleBase" id="RU102079"/>
    </source>
</evidence>
<dbReference type="PANTHER" id="PTHR11346">
    <property type="entry name" value="GALECTIN"/>
    <property type="match status" value="1"/>
</dbReference>
<reference evidence="4" key="1">
    <citation type="submission" date="2023-09" db="UniProtKB">
        <authorList>
            <consortium name="Ensembl"/>
        </authorList>
    </citation>
    <scope>IDENTIFICATION</scope>
</reference>
<dbReference type="GO" id="GO:0030246">
    <property type="term" value="F:carbohydrate binding"/>
    <property type="evidence" value="ECO:0007669"/>
    <property type="project" value="UniProtKB-UniRule"/>
</dbReference>
<keyword evidence="1 2" id="KW-0430">Lectin</keyword>
<dbReference type="Gene3D" id="2.60.120.200">
    <property type="match status" value="1"/>
</dbReference>
<dbReference type="SMART" id="SM00908">
    <property type="entry name" value="Gal-bind_lectin"/>
    <property type="match status" value="1"/>
</dbReference>
<protein>
    <recommendedName>
        <fullName evidence="2">Galectin</fullName>
    </recommendedName>
</protein>
<evidence type="ECO:0000313" key="4">
    <source>
        <dbReference type="Ensembl" id="ENSBMSP00010025517.1"/>
    </source>
</evidence>
<dbReference type="PANTHER" id="PTHR11346:SF22">
    <property type="entry name" value="GALECTIN-8"/>
    <property type="match status" value="1"/>
</dbReference>
<dbReference type="InterPro" id="IPR044156">
    <property type="entry name" value="Galectin-like"/>
</dbReference>
<proteinExistence type="predicted"/>
<name>A0A8C0I4C4_BALMU</name>